<keyword evidence="1" id="KW-0812">Transmembrane</keyword>
<evidence type="ECO:0000313" key="2">
    <source>
        <dbReference type="EnsemblPlants" id="PGSC0003DMT400066655"/>
    </source>
</evidence>
<evidence type="ECO:0000313" key="3">
    <source>
        <dbReference type="Proteomes" id="UP000011115"/>
    </source>
</evidence>
<gene>
    <name evidence="2" type="primary">LOC102583061</name>
</gene>
<name>M1CFY9_SOLTU</name>
<dbReference type="Proteomes" id="UP000011115">
    <property type="component" value="Unassembled WGS sequence"/>
</dbReference>
<keyword evidence="1" id="KW-0472">Membrane</keyword>
<protein>
    <submittedName>
        <fullName evidence="2">N-acetyl-gamma-glutamyl-phosphate reductase</fullName>
    </submittedName>
</protein>
<dbReference type="AlphaFoldDB" id="M1CFY9"/>
<feature type="transmembrane region" description="Helical" evidence="1">
    <location>
        <begin position="46"/>
        <end position="64"/>
    </location>
</feature>
<dbReference type="ExpressionAtlas" id="M1CFY9">
    <property type="expression patterns" value="baseline and differential"/>
</dbReference>
<dbReference type="Gramene" id="PGSC0003DMT400066655">
    <property type="protein sequence ID" value="PGSC0003DMT400066655"/>
    <property type="gene ID" value="PGSC0003DMG402025903"/>
</dbReference>
<keyword evidence="1" id="KW-1133">Transmembrane helix</keyword>
<proteinExistence type="predicted"/>
<dbReference type="OrthoDB" id="438291at2759"/>
<keyword evidence="3" id="KW-1185">Reference proteome</keyword>
<accession>M1CFY9</accession>
<dbReference type="EnsemblPlants" id="PGSC0003DMT400066655">
    <property type="protein sequence ID" value="PGSC0003DMT400066655"/>
    <property type="gene ID" value="PGSC0003DMG402025903"/>
</dbReference>
<feature type="transmembrane region" description="Helical" evidence="1">
    <location>
        <begin position="85"/>
        <end position="109"/>
    </location>
</feature>
<organism evidence="2 3">
    <name type="scientific">Solanum tuberosum</name>
    <name type="common">Potato</name>
    <dbReference type="NCBI Taxonomy" id="4113"/>
    <lineage>
        <taxon>Eukaryota</taxon>
        <taxon>Viridiplantae</taxon>
        <taxon>Streptophyta</taxon>
        <taxon>Embryophyta</taxon>
        <taxon>Tracheophyta</taxon>
        <taxon>Spermatophyta</taxon>
        <taxon>Magnoliopsida</taxon>
        <taxon>eudicotyledons</taxon>
        <taxon>Gunneridae</taxon>
        <taxon>Pentapetalae</taxon>
        <taxon>asterids</taxon>
        <taxon>lamiids</taxon>
        <taxon>Solanales</taxon>
        <taxon>Solanaceae</taxon>
        <taxon>Solanoideae</taxon>
        <taxon>Solaneae</taxon>
        <taxon>Solanum</taxon>
    </lineage>
</organism>
<sequence length="116" mass="13349">MIILDISVLFCIQSSLQVFVKSYYFPTSRECFKICCGRVLLAVEVLGSRLSYQLYPIFICLLYAKSPRRKLCVIDKVKQGVDVGAVLYPLFLFSFCLVLFMQSITPWGWQLGIIFE</sequence>
<dbReference type="HOGENOM" id="CLU_2101216_0_0_1"/>
<reference evidence="2" key="2">
    <citation type="submission" date="2015-06" db="UniProtKB">
        <authorList>
            <consortium name="EnsemblPlants"/>
        </authorList>
    </citation>
    <scope>IDENTIFICATION</scope>
    <source>
        <strain evidence="2">DM1-3 516 R44</strain>
    </source>
</reference>
<evidence type="ECO:0000256" key="1">
    <source>
        <dbReference type="SAM" id="Phobius"/>
    </source>
</evidence>
<reference evidence="3" key="1">
    <citation type="journal article" date="2011" name="Nature">
        <title>Genome sequence and analysis of the tuber crop potato.</title>
        <authorList>
            <consortium name="The Potato Genome Sequencing Consortium"/>
        </authorList>
    </citation>
    <scope>NUCLEOTIDE SEQUENCE [LARGE SCALE GENOMIC DNA]</scope>
    <source>
        <strain evidence="3">cv. DM1-3 516 R44</strain>
    </source>
</reference>